<accession>A0A932AA70</accession>
<dbReference type="PANTHER" id="PTHR46343:SF2">
    <property type="entry name" value="SUSHI_VON WILLEBRAND FACTOR TYPE A_EGF_PENTRAXIN DOMAIN-CONTAINING 1"/>
    <property type="match status" value="1"/>
</dbReference>
<dbReference type="PANTHER" id="PTHR46343">
    <property type="entry name" value="HYR DOMAIN-CONTAINING PROTEIN"/>
    <property type="match status" value="1"/>
</dbReference>
<feature type="domain" description="PKD" evidence="2">
    <location>
        <begin position="435"/>
        <end position="516"/>
    </location>
</feature>
<organism evidence="3 4">
    <name type="scientific">Candidatus Korobacter versatilis</name>
    <dbReference type="NCBI Taxonomy" id="658062"/>
    <lineage>
        <taxon>Bacteria</taxon>
        <taxon>Pseudomonadati</taxon>
        <taxon>Acidobacteriota</taxon>
        <taxon>Terriglobia</taxon>
        <taxon>Terriglobales</taxon>
        <taxon>Candidatus Korobacteraceae</taxon>
        <taxon>Candidatus Korobacter</taxon>
    </lineage>
</organism>
<dbReference type="InterPro" id="IPR035986">
    <property type="entry name" value="PKD_dom_sf"/>
</dbReference>
<dbReference type="Gene3D" id="2.60.40.10">
    <property type="entry name" value="Immunoglobulins"/>
    <property type="match status" value="4"/>
</dbReference>
<dbReference type="SMART" id="SM00089">
    <property type="entry name" value="PKD"/>
    <property type="match status" value="3"/>
</dbReference>
<evidence type="ECO:0000256" key="1">
    <source>
        <dbReference type="SAM" id="SignalP"/>
    </source>
</evidence>
<evidence type="ECO:0000313" key="3">
    <source>
        <dbReference type="EMBL" id="MBI2678901.1"/>
    </source>
</evidence>
<evidence type="ECO:0000313" key="4">
    <source>
        <dbReference type="Proteomes" id="UP000779809"/>
    </source>
</evidence>
<protein>
    <submittedName>
        <fullName evidence="3">PKD domain-containing protein</fullName>
    </submittedName>
</protein>
<feature type="domain" description="PKD" evidence="2">
    <location>
        <begin position="522"/>
        <end position="610"/>
    </location>
</feature>
<reference evidence="3" key="1">
    <citation type="submission" date="2020-07" db="EMBL/GenBank/DDBJ databases">
        <title>Huge and variable diversity of episymbiotic CPR bacteria and DPANN archaea in groundwater ecosystems.</title>
        <authorList>
            <person name="He C.Y."/>
            <person name="Keren R."/>
            <person name="Whittaker M."/>
            <person name="Farag I.F."/>
            <person name="Doudna J."/>
            <person name="Cate J.H.D."/>
            <person name="Banfield J.F."/>
        </authorList>
    </citation>
    <scope>NUCLEOTIDE SEQUENCE</scope>
    <source>
        <strain evidence="3">NC_groundwater_580_Pr5_B-0.1um_64_19</strain>
    </source>
</reference>
<dbReference type="Gene3D" id="3.20.20.80">
    <property type="entry name" value="Glycosidases"/>
    <property type="match status" value="1"/>
</dbReference>
<dbReference type="Pfam" id="PF18911">
    <property type="entry name" value="PKD_4"/>
    <property type="match status" value="3"/>
</dbReference>
<evidence type="ECO:0000259" key="2">
    <source>
        <dbReference type="PROSITE" id="PS50093"/>
    </source>
</evidence>
<dbReference type="InterPro" id="IPR000601">
    <property type="entry name" value="PKD_dom"/>
</dbReference>
<dbReference type="Proteomes" id="UP000779809">
    <property type="component" value="Unassembled WGS sequence"/>
</dbReference>
<dbReference type="InterPro" id="IPR043555">
    <property type="entry name" value="SRPX-like"/>
</dbReference>
<feature type="domain" description="PKD" evidence="2">
    <location>
        <begin position="611"/>
        <end position="694"/>
    </location>
</feature>
<dbReference type="PROSITE" id="PS50093">
    <property type="entry name" value="PKD"/>
    <property type="match status" value="3"/>
</dbReference>
<dbReference type="SUPFAM" id="SSF49299">
    <property type="entry name" value="PKD domain"/>
    <property type="match status" value="3"/>
</dbReference>
<keyword evidence="1" id="KW-0732">Signal</keyword>
<proteinExistence type="predicted"/>
<dbReference type="CDD" id="cd00146">
    <property type="entry name" value="PKD"/>
    <property type="match status" value="3"/>
</dbReference>
<name>A0A932AA70_9BACT</name>
<dbReference type="InterPro" id="IPR013783">
    <property type="entry name" value="Ig-like_fold"/>
</dbReference>
<comment type="caution">
    <text evidence="3">The sequence shown here is derived from an EMBL/GenBank/DDBJ whole genome shotgun (WGS) entry which is preliminary data.</text>
</comment>
<dbReference type="AlphaFoldDB" id="A0A932AA70"/>
<feature type="signal peptide" evidence="1">
    <location>
        <begin position="1"/>
        <end position="20"/>
    </location>
</feature>
<dbReference type="EMBL" id="JACPNR010000011">
    <property type="protein sequence ID" value="MBI2678901.1"/>
    <property type="molecule type" value="Genomic_DNA"/>
</dbReference>
<sequence length="777" mass="79796">MRTLTAIMVAALLTSATASAGNLAITPTTTLAAETANNTSGADAFPAQSNNNPAPSNISKLPVRSLLYAESATRIYAHFLPWFGGANHMWVGYRSDDRAQVGKQVSDMMSRGYDGAIVDWYGPDYARENNTTLYLRDEAETRGGLFTFAVMEDVGSLNKCAATAGCDVTQKLINDLNYAASTYYPSPAYMRIGGRPVMFFFGVDKYVIDWTRARAGVNGNPLFIFRQSSAFTHAQSDGGFSWVGIGSTATDMGLGYLDGFYSTGLKYPAQQTFGSAYAGFNNTLAAWVSNPPKVVDRQCGQTWLASLAEAGKYYSASKPLPQMQMVTWNDYEEGSELETGIESCAAVTAAVNGAVLSWTLSGDPSVVDHYNVYISADGQNLMQLAQLGGGQTSLDVSSFALATGSYQLYVQAYAKASLRNAMSNVVTYAVANKPPAVTLALDATSGVAPQTITASSTATDADGNIASTSIDFGDGSAPASAATAPHQYTVPGTYTVTATATDNDGGTGSATATVTIAANQPPVAALSLSPGSGTAPVTVTASTANSSDADGSVVSSTIDFGDGTVLAGPSAAHAYATAGTKTVTARVTDNKGATSATSGTVSVTAPANQAPVAALNVTPTSGMAALSVSASTAGSSDADGSIAAMKIDFGDGAVATTASATHVYARVGMYTVRATVTDNQGASTTTAKSVSVTAGVKITSPLPGAASTSPVWVTASAVSANPITFMRVYVDNVSRYAVAASSVNTSVTMTKGTHKIVVQAWDSAGVVYKAQVNITVK</sequence>
<gene>
    <name evidence="3" type="ORF">HYX28_08970</name>
</gene>
<feature type="chain" id="PRO_5037688645" evidence="1">
    <location>
        <begin position="21"/>
        <end position="777"/>
    </location>
</feature>
<dbReference type="InterPro" id="IPR022409">
    <property type="entry name" value="PKD/Chitinase_dom"/>
</dbReference>